<name>A0A5J6GD92_STRKN</name>
<dbReference type="RefSeq" id="WP_055548647.1">
    <property type="nucleotide sequence ID" value="NZ_CP023699.1"/>
</dbReference>
<dbReference type="OrthoDB" id="4331107at2"/>
<reference evidence="2 3" key="1">
    <citation type="submission" date="2017-09" db="EMBL/GenBank/DDBJ databases">
        <authorList>
            <person name="Lee N."/>
            <person name="Cho B.-K."/>
        </authorList>
    </citation>
    <scope>NUCLEOTIDE SEQUENCE [LARGE SCALE GENOMIC DNA]</scope>
    <source>
        <strain evidence="2 3">ATCC 12853</strain>
    </source>
</reference>
<evidence type="ECO:0000313" key="2">
    <source>
        <dbReference type="EMBL" id="QEU92867.1"/>
    </source>
</evidence>
<feature type="region of interest" description="Disordered" evidence="1">
    <location>
        <begin position="79"/>
        <end position="98"/>
    </location>
</feature>
<evidence type="ECO:0000256" key="1">
    <source>
        <dbReference type="SAM" id="MobiDB-lite"/>
    </source>
</evidence>
<dbReference type="EMBL" id="CP023699">
    <property type="protein sequence ID" value="QEU92867.1"/>
    <property type="molecule type" value="Genomic_DNA"/>
</dbReference>
<gene>
    <name evidence="2" type="ORF">CP970_19865</name>
</gene>
<evidence type="ECO:0000313" key="3">
    <source>
        <dbReference type="Proteomes" id="UP000325529"/>
    </source>
</evidence>
<dbReference type="AlphaFoldDB" id="A0A5J6GD92"/>
<proteinExistence type="predicted"/>
<accession>A0A5J6GD92</accession>
<protein>
    <submittedName>
        <fullName evidence="2">Uncharacterized protein</fullName>
    </submittedName>
</protein>
<dbReference type="Proteomes" id="UP000325529">
    <property type="component" value="Chromosome"/>
</dbReference>
<sequence>MKCIVAGHIAVTAKEFAELALGFAERAAGFDPELFTGTAEESAKDRAARLAVAREVVKELREVDPVAAAYAHALLKTSDLPKQAPRSRRTRKASARRSAACGAQGLAVAA</sequence>
<feature type="compositionally biased region" description="Basic residues" evidence="1">
    <location>
        <begin position="85"/>
        <end position="95"/>
    </location>
</feature>
<keyword evidence="3" id="KW-1185">Reference proteome</keyword>
<organism evidence="2 3">
    <name type="scientific">Streptomyces kanamyceticus</name>
    <dbReference type="NCBI Taxonomy" id="1967"/>
    <lineage>
        <taxon>Bacteria</taxon>
        <taxon>Bacillati</taxon>
        <taxon>Actinomycetota</taxon>
        <taxon>Actinomycetes</taxon>
        <taxon>Kitasatosporales</taxon>
        <taxon>Streptomycetaceae</taxon>
        <taxon>Streptomyces</taxon>
    </lineage>
</organism>
<dbReference type="KEGG" id="ska:CP970_19865"/>